<dbReference type="Gene3D" id="2.40.50.140">
    <property type="entry name" value="Nucleic acid-binding proteins"/>
    <property type="match status" value="1"/>
</dbReference>
<evidence type="ECO:0000256" key="5">
    <source>
        <dbReference type="SAM" id="MobiDB-lite"/>
    </source>
</evidence>
<organism evidence="8">
    <name type="scientific">Selaginella sanguinolenta</name>
    <dbReference type="NCBI Taxonomy" id="493175"/>
    <lineage>
        <taxon>Eukaryota</taxon>
        <taxon>Viridiplantae</taxon>
        <taxon>Streptophyta</taxon>
        <taxon>Embryophyta</taxon>
        <taxon>Tracheophyta</taxon>
        <taxon>Lycopodiopsida</taxon>
        <taxon>Selaginellales</taxon>
        <taxon>Selaginellaceae</taxon>
        <taxon>Selaginella</taxon>
    </lineage>
</organism>
<dbReference type="InterPro" id="IPR014722">
    <property type="entry name" value="Rib_uL2_dom2"/>
</dbReference>
<dbReference type="Pfam" id="PF00181">
    <property type="entry name" value="Ribosomal_L2_N"/>
    <property type="match status" value="1"/>
</dbReference>
<comment type="subunit">
    <text evidence="4">Part of the 50S ribosomal subunit.</text>
</comment>
<dbReference type="GeneID" id="39721636"/>
<dbReference type="Gene3D" id="2.30.30.30">
    <property type="match status" value="1"/>
</dbReference>
<dbReference type="PROSITE" id="PS00467">
    <property type="entry name" value="RIBOSOMAL_L2"/>
    <property type="match status" value="1"/>
</dbReference>
<dbReference type="SUPFAM" id="SSF50249">
    <property type="entry name" value="Nucleic acid-binding proteins"/>
    <property type="match status" value="1"/>
</dbReference>
<dbReference type="GO" id="GO:0019843">
    <property type="term" value="F:rRNA binding"/>
    <property type="evidence" value="ECO:0007669"/>
    <property type="project" value="UniProtKB-UniRule"/>
</dbReference>
<name>A0A482CJG4_9TRAC</name>
<dbReference type="PIRSF" id="PIRSF002158">
    <property type="entry name" value="Ribosomal_L2"/>
    <property type="match status" value="1"/>
</dbReference>
<comment type="subcellular location">
    <subcellularLocation>
        <location evidence="4">Plastid</location>
        <location evidence="4">Chloroplast</location>
    </subcellularLocation>
</comment>
<keyword evidence="2 4" id="KW-0689">Ribosomal protein</keyword>
<evidence type="ECO:0000256" key="1">
    <source>
        <dbReference type="ARBA" id="ARBA00005636"/>
    </source>
</evidence>
<dbReference type="SMART" id="SM01382">
    <property type="entry name" value="Ribosomal_L2_C"/>
    <property type="match status" value="1"/>
</dbReference>
<dbReference type="HAMAP" id="MF_01320_B">
    <property type="entry name" value="Ribosomal_uL2_B"/>
    <property type="match status" value="1"/>
</dbReference>
<dbReference type="PANTHER" id="PTHR13691:SF5">
    <property type="entry name" value="LARGE RIBOSOMAL SUBUNIT PROTEIN UL2M"/>
    <property type="match status" value="1"/>
</dbReference>
<dbReference type="Gene3D" id="4.10.950.10">
    <property type="entry name" value="Ribosomal protein L2, domain 3"/>
    <property type="match status" value="1"/>
</dbReference>
<accession>A0A482CJG4</accession>
<dbReference type="GO" id="GO:0005762">
    <property type="term" value="C:mitochondrial large ribosomal subunit"/>
    <property type="evidence" value="ECO:0007669"/>
    <property type="project" value="TreeGrafter"/>
</dbReference>
<dbReference type="InterPro" id="IPR005880">
    <property type="entry name" value="Ribosomal_uL2_bac/org-type"/>
</dbReference>
<dbReference type="PANTHER" id="PTHR13691">
    <property type="entry name" value="RIBOSOMAL PROTEIN L2"/>
    <property type="match status" value="1"/>
</dbReference>
<evidence type="ECO:0000313" key="8">
    <source>
        <dbReference type="EMBL" id="QBL76334.1"/>
    </source>
</evidence>
<dbReference type="Pfam" id="PF03947">
    <property type="entry name" value="Ribosomal_L2_C"/>
    <property type="match status" value="1"/>
</dbReference>
<evidence type="ECO:0000259" key="7">
    <source>
        <dbReference type="SMART" id="SM01383"/>
    </source>
</evidence>
<dbReference type="NCBIfam" id="TIGR01171">
    <property type="entry name" value="rplB_bact"/>
    <property type="match status" value="1"/>
</dbReference>
<feature type="domain" description="Large ribosomal subunit protein uL2 RNA-binding" evidence="7">
    <location>
        <begin position="42"/>
        <end position="118"/>
    </location>
</feature>
<dbReference type="InterPro" id="IPR002171">
    <property type="entry name" value="Ribosomal_uL2"/>
</dbReference>
<evidence type="ECO:0000256" key="4">
    <source>
        <dbReference type="HAMAP-Rule" id="MF_01320"/>
    </source>
</evidence>
<protein>
    <recommendedName>
        <fullName evidence="4">Large ribosomal subunit protein uL2c</fullName>
    </recommendedName>
</protein>
<evidence type="ECO:0000256" key="3">
    <source>
        <dbReference type="ARBA" id="ARBA00023274"/>
    </source>
</evidence>
<dbReference type="GO" id="GO:0016740">
    <property type="term" value="F:transferase activity"/>
    <property type="evidence" value="ECO:0007669"/>
    <property type="project" value="InterPro"/>
</dbReference>
<feature type="domain" description="Large ribosomal subunit protein uL2 C-terminal" evidence="6">
    <location>
        <begin position="124"/>
        <end position="253"/>
    </location>
</feature>
<keyword evidence="8" id="KW-0934">Plastid</keyword>
<feature type="region of interest" description="Disordered" evidence="5">
    <location>
        <begin position="224"/>
        <end position="280"/>
    </location>
</feature>
<keyword evidence="8" id="KW-0150">Chloroplast</keyword>
<evidence type="ECO:0000256" key="2">
    <source>
        <dbReference type="ARBA" id="ARBA00022980"/>
    </source>
</evidence>
<dbReference type="InterPro" id="IPR014726">
    <property type="entry name" value="Ribosomal_uL2_dom3"/>
</dbReference>
<geneLocation type="chloroplast" evidence="8"/>
<dbReference type="GO" id="GO:0009507">
    <property type="term" value="C:chloroplast"/>
    <property type="evidence" value="ECO:0007669"/>
    <property type="project" value="UniProtKB-SubCell"/>
</dbReference>
<gene>
    <name evidence="4 8" type="primary">rpl2</name>
</gene>
<dbReference type="InterPro" id="IPR022669">
    <property type="entry name" value="Ribosomal_uL2_C"/>
</dbReference>
<dbReference type="GO" id="GO:0032543">
    <property type="term" value="P:mitochondrial translation"/>
    <property type="evidence" value="ECO:0007669"/>
    <property type="project" value="TreeGrafter"/>
</dbReference>
<keyword evidence="3 4" id="KW-0687">Ribonucleoprotein</keyword>
<comment type="similarity">
    <text evidence="1 4">Belongs to the universal ribosomal protein uL2 family.</text>
</comment>
<dbReference type="AlphaFoldDB" id="A0A482CJG4"/>
<dbReference type="EMBL" id="MH598536">
    <property type="protein sequence ID" value="QBL76334.1"/>
    <property type="molecule type" value="Genomic_DNA"/>
</dbReference>
<dbReference type="InterPro" id="IPR012340">
    <property type="entry name" value="NA-bd_OB-fold"/>
</dbReference>
<sequence length="280" mass="30199">MAIRSYRACTPGTRDRSVLDYGDIVRSDPQRGLTSGFTPRRGRNSRGIITSRHRGGGHKRLYRQIDPRRSKRGVPGKIVTVEYDPNRNAYISLAHYGDGDKGYISHPEGIRIGDAILTGPNAPTTVGNAPPSTHMPLGTAMHSIEIAPGKGGQSARAAGAPAKPIAKEGQLATSGSPPGEVRSIPQNRPAAVGQAGNVDLNNRALGKAGSERRLGRRPRVRGVVMNPVDHPHGGGEGRAPIGRKKPSTPWGRAALGRSRRTNRYSDNYILRRRKTSQERE</sequence>
<reference evidence="8" key="1">
    <citation type="submission" date="2018-07" db="EMBL/GenBank/DDBJ databases">
        <authorList>
            <person name="Zhang H."/>
            <person name="Zhang X."/>
        </authorList>
    </citation>
    <scope>NUCLEOTIDE SEQUENCE</scope>
</reference>
<dbReference type="SMART" id="SM01383">
    <property type="entry name" value="Ribosomal_L2"/>
    <property type="match status" value="1"/>
</dbReference>
<dbReference type="InterPro" id="IPR022671">
    <property type="entry name" value="Ribosomal_uL2_CS"/>
</dbReference>
<feature type="region of interest" description="Disordered" evidence="5">
    <location>
        <begin position="29"/>
        <end position="58"/>
    </location>
</feature>
<reference evidence="8" key="2">
    <citation type="journal article" date="2019" name="J. ISSAAS">
        <title>The Unique Evolutionary Trajectory 1 and Dynamic Conformations of DR and IR/DR-coexisting Plastomes of the Early Vascular Plant Selaginellaceae (Lycophyte).</title>
        <authorList>
            <person name="Zhang H.-R."/>
            <person name="Xiang Q.-P."/>
            <person name="Zhang X.-C."/>
        </authorList>
    </citation>
    <scope>NUCLEOTIDE SEQUENCE</scope>
</reference>
<dbReference type="GO" id="GO:0003735">
    <property type="term" value="F:structural constituent of ribosome"/>
    <property type="evidence" value="ECO:0007669"/>
    <property type="project" value="InterPro"/>
</dbReference>
<dbReference type="SUPFAM" id="SSF50104">
    <property type="entry name" value="Translation proteins SH3-like domain"/>
    <property type="match status" value="1"/>
</dbReference>
<proteinExistence type="inferred from homology"/>
<dbReference type="FunFam" id="4.10.950.10:FF:000001">
    <property type="entry name" value="50S ribosomal protein L2"/>
    <property type="match status" value="1"/>
</dbReference>
<evidence type="ECO:0000259" key="6">
    <source>
        <dbReference type="SMART" id="SM01382"/>
    </source>
</evidence>
<dbReference type="InterPro" id="IPR008991">
    <property type="entry name" value="Translation_prot_SH3-like_sf"/>
</dbReference>
<dbReference type="InterPro" id="IPR022666">
    <property type="entry name" value="Ribosomal_uL2_RNA-bd_dom"/>
</dbReference>
<dbReference type="RefSeq" id="YP_009589753.1">
    <property type="nucleotide sequence ID" value="NC_041645.1"/>
</dbReference>